<feature type="domain" description="Reverse transcriptase zinc-binding" evidence="1">
    <location>
        <begin position="168"/>
        <end position="252"/>
    </location>
</feature>
<dbReference type="Pfam" id="PF13966">
    <property type="entry name" value="zf-RVT"/>
    <property type="match status" value="1"/>
</dbReference>
<proteinExistence type="predicted"/>
<gene>
    <name evidence="2" type="ORF">OSB04_un000252</name>
</gene>
<keyword evidence="3" id="KW-1185">Reference proteome</keyword>
<reference evidence="2" key="1">
    <citation type="submission" date="2023-03" db="EMBL/GenBank/DDBJ databases">
        <title>Chromosome-scale reference genome and RAD-based genetic map of yellow starthistle (Centaurea solstitialis) reveal putative structural variation and QTLs associated with invader traits.</title>
        <authorList>
            <person name="Reatini B."/>
            <person name="Cang F.A."/>
            <person name="Jiang Q."/>
            <person name="Mckibben M.T.W."/>
            <person name="Barker M.S."/>
            <person name="Rieseberg L.H."/>
            <person name="Dlugosch K.M."/>
        </authorList>
    </citation>
    <scope>NUCLEOTIDE SEQUENCE</scope>
    <source>
        <strain evidence="2">CAN-66</strain>
        <tissue evidence="2">Leaf</tissue>
    </source>
</reference>
<evidence type="ECO:0000313" key="2">
    <source>
        <dbReference type="EMBL" id="KAJ9536553.1"/>
    </source>
</evidence>
<dbReference type="InterPro" id="IPR026960">
    <property type="entry name" value="RVT-Znf"/>
</dbReference>
<evidence type="ECO:0000259" key="1">
    <source>
        <dbReference type="Pfam" id="PF13966"/>
    </source>
</evidence>
<dbReference type="AlphaFoldDB" id="A0AA38SCZ8"/>
<dbReference type="EMBL" id="JARYMX010000016">
    <property type="protein sequence ID" value="KAJ9536553.1"/>
    <property type="molecule type" value="Genomic_DNA"/>
</dbReference>
<organism evidence="2 3">
    <name type="scientific">Centaurea solstitialis</name>
    <name type="common">yellow star-thistle</name>
    <dbReference type="NCBI Taxonomy" id="347529"/>
    <lineage>
        <taxon>Eukaryota</taxon>
        <taxon>Viridiplantae</taxon>
        <taxon>Streptophyta</taxon>
        <taxon>Embryophyta</taxon>
        <taxon>Tracheophyta</taxon>
        <taxon>Spermatophyta</taxon>
        <taxon>Magnoliopsida</taxon>
        <taxon>eudicotyledons</taxon>
        <taxon>Gunneridae</taxon>
        <taxon>Pentapetalae</taxon>
        <taxon>asterids</taxon>
        <taxon>campanulids</taxon>
        <taxon>Asterales</taxon>
        <taxon>Asteraceae</taxon>
        <taxon>Carduoideae</taxon>
        <taxon>Cardueae</taxon>
        <taxon>Centaureinae</taxon>
        <taxon>Centaurea</taxon>
    </lineage>
</organism>
<evidence type="ECO:0000313" key="3">
    <source>
        <dbReference type="Proteomes" id="UP001172457"/>
    </source>
</evidence>
<dbReference type="Proteomes" id="UP001172457">
    <property type="component" value="Unassembled WGS sequence"/>
</dbReference>
<comment type="caution">
    <text evidence="2">The sequence shown here is derived from an EMBL/GenBank/DDBJ whole genome shotgun (WGS) entry which is preliminary data.</text>
</comment>
<accession>A0AA38SCZ8</accession>
<protein>
    <recommendedName>
        <fullName evidence="1">Reverse transcriptase zinc-binding domain-containing protein</fullName>
    </recommendedName>
</protein>
<name>A0AA38SCZ8_9ASTR</name>
<sequence>MTSTLFSHPLFKTQVLTKEAKGLRMLDFRSLWGTEFGGYHPRKNTRQLALSVTWHLGLKLWVLHIRRNLFYGETCLDLVEGYIGRKRSRRAWYRQPQILKYSFALQVVWSSLYTGSIVELNEILYFQKKEFGALLLQLASNLNLELLFQQEDNEQRGWKWLLDPSYSYSVASLRKALDKKMLQNSRSLKTTRIKVVPNKVNVMVWKDQHRRLATFSSLAKRGVIPESRSCPLCSRDEETEDHLFANCQVTRSLLTKIDWGLTANMKGDKLQIFLAIIYTFFWQVWRTRNEC</sequence>